<sequence length="394" mass="40352">MSLLADVRPAAGIRDAVDAIRSVCEAAAAGDLERRIPDLGDDADLAGLRDAINTLLDLTDAYVRESSASLTAASEARFYRHFLVRGMRGSFQSGARIINAAIEEMALTHARLEQERADRLRLADAFEDAVLALADQVAAAAVEMESAARTLADSADGTATRAVQVGENSRNASDAVTGAAAAVEELAATVSAIDEQVGESHRSGALAVEEADEVAGTARHLASASHEIGDILGLISQVASQTRLLALNATIEAARAGEAGKGFAVVAAEVKALASQTAEATEQIEQQVGAMQTASGDVLAAIESIGGAVRAMGESIGGIASSVQGQRQAAAELSRTTTLAADAVAGVNHDIGAIGTATEATSAGASEMTSAALELARLSTDLRTHVLEFLEQIR</sequence>
<dbReference type="Gene3D" id="1.10.287.950">
    <property type="entry name" value="Methyl-accepting chemotaxis protein"/>
    <property type="match status" value="1"/>
</dbReference>
<feature type="domain" description="Methyl-accepting transducer" evidence="6">
    <location>
        <begin position="126"/>
        <end position="376"/>
    </location>
</feature>
<protein>
    <submittedName>
        <fullName evidence="8">Methyl-accepting chemotaxis protein</fullName>
    </submittedName>
</protein>
<evidence type="ECO:0000256" key="3">
    <source>
        <dbReference type="ARBA" id="ARBA00023224"/>
    </source>
</evidence>
<reference evidence="9" key="1">
    <citation type="journal article" date="2019" name="Int. J. Syst. Evol. Microbiol.">
        <title>The Global Catalogue of Microorganisms (GCM) 10K type strain sequencing project: providing services to taxonomists for standard genome sequencing and annotation.</title>
        <authorList>
            <consortium name="The Broad Institute Genomics Platform"/>
            <consortium name="The Broad Institute Genome Sequencing Center for Infectious Disease"/>
            <person name="Wu L."/>
            <person name="Ma J."/>
        </authorList>
    </citation>
    <scope>NUCLEOTIDE SEQUENCE [LARGE SCALE GENOMIC DNA]</scope>
    <source>
        <strain evidence="9">JCM 16703</strain>
    </source>
</reference>
<name>A0ABP7XU95_9ACTN</name>
<proteinExistence type="inferred from homology"/>
<dbReference type="PANTHER" id="PTHR32089:SF112">
    <property type="entry name" value="LYSOZYME-LIKE PROTEIN-RELATED"/>
    <property type="match status" value="1"/>
</dbReference>
<organism evidence="8 9">
    <name type="scientific">Nocardioides fonticola</name>
    <dbReference type="NCBI Taxonomy" id="450363"/>
    <lineage>
        <taxon>Bacteria</taxon>
        <taxon>Bacillati</taxon>
        <taxon>Actinomycetota</taxon>
        <taxon>Actinomycetes</taxon>
        <taxon>Propionibacteriales</taxon>
        <taxon>Nocardioidaceae</taxon>
        <taxon>Nocardioides</taxon>
    </lineage>
</organism>
<dbReference type="PANTHER" id="PTHR32089">
    <property type="entry name" value="METHYL-ACCEPTING CHEMOTAXIS PROTEIN MCPB"/>
    <property type="match status" value="1"/>
</dbReference>
<gene>
    <name evidence="8" type="ORF">GCM10022215_35240</name>
</gene>
<evidence type="ECO:0000256" key="5">
    <source>
        <dbReference type="PROSITE-ProRule" id="PRU00284"/>
    </source>
</evidence>
<feature type="domain" description="HAMP" evidence="7">
    <location>
        <begin position="11"/>
        <end position="64"/>
    </location>
</feature>
<evidence type="ECO:0000256" key="1">
    <source>
        <dbReference type="ARBA" id="ARBA00022692"/>
    </source>
</evidence>
<dbReference type="RefSeq" id="WP_344734787.1">
    <property type="nucleotide sequence ID" value="NZ_BAAAZH010000028.1"/>
</dbReference>
<accession>A0ABP7XU95</accession>
<dbReference type="InterPro" id="IPR004090">
    <property type="entry name" value="Chemotax_Me-accpt_rcpt"/>
</dbReference>
<evidence type="ECO:0000313" key="8">
    <source>
        <dbReference type="EMBL" id="GAA4126112.1"/>
    </source>
</evidence>
<dbReference type="PROSITE" id="PS50111">
    <property type="entry name" value="CHEMOTAXIS_TRANSDUC_2"/>
    <property type="match status" value="1"/>
</dbReference>
<dbReference type="InterPro" id="IPR003660">
    <property type="entry name" value="HAMP_dom"/>
</dbReference>
<keyword evidence="3 5" id="KW-0807">Transducer</keyword>
<dbReference type="Proteomes" id="UP001501495">
    <property type="component" value="Unassembled WGS sequence"/>
</dbReference>
<dbReference type="PRINTS" id="PR00260">
    <property type="entry name" value="CHEMTRNSDUCR"/>
</dbReference>
<evidence type="ECO:0000259" key="7">
    <source>
        <dbReference type="PROSITE" id="PS50885"/>
    </source>
</evidence>
<evidence type="ECO:0000256" key="2">
    <source>
        <dbReference type="ARBA" id="ARBA00022989"/>
    </source>
</evidence>
<dbReference type="EMBL" id="BAAAZH010000028">
    <property type="protein sequence ID" value="GAA4126112.1"/>
    <property type="molecule type" value="Genomic_DNA"/>
</dbReference>
<evidence type="ECO:0000313" key="9">
    <source>
        <dbReference type="Proteomes" id="UP001501495"/>
    </source>
</evidence>
<comment type="caution">
    <text evidence="8">The sequence shown here is derived from an EMBL/GenBank/DDBJ whole genome shotgun (WGS) entry which is preliminary data.</text>
</comment>
<dbReference type="InterPro" id="IPR004089">
    <property type="entry name" value="MCPsignal_dom"/>
</dbReference>
<dbReference type="SMART" id="SM00283">
    <property type="entry name" value="MA"/>
    <property type="match status" value="1"/>
</dbReference>
<keyword evidence="2" id="KW-0472">Membrane</keyword>
<comment type="similarity">
    <text evidence="4">Belongs to the methyl-accepting chemotaxis (MCP) protein family.</text>
</comment>
<dbReference type="PROSITE" id="PS50885">
    <property type="entry name" value="HAMP"/>
    <property type="match status" value="1"/>
</dbReference>
<evidence type="ECO:0000256" key="4">
    <source>
        <dbReference type="ARBA" id="ARBA00029447"/>
    </source>
</evidence>
<dbReference type="Pfam" id="PF00015">
    <property type="entry name" value="MCPsignal"/>
    <property type="match status" value="1"/>
</dbReference>
<keyword evidence="9" id="KW-1185">Reference proteome</keyword>
<keyword evidence="1" id="KW-0812">Transmembrane</keyword>
<evidence type="ECO:0000259" key="6">
    <source>
        <dbReference type="PROSITE" id="PS50111"/>
    </source>
</evidence>
<dbReference type="SUPFAM" id="SSF58104">
    <property type="entry name" value="Methyl-accepting chemotaxis protein (MCP) signaling domain"/>
    <property type="match status" value="1"/>
</dbReference>
<keyword evidence="2" id="KW-1133">Transmembrane helix</keyword>